<dbReference type="Proteomes" id="UP000000709">
    <property type="component" value="Unassembled WGS sequence"/>
</dbReference>
<name>G3AIR2_SPAPN</name>
<dbReference type="InParanoid" id="G3AIR2"/>
<feature type="non-terminal residue" evidence="6">
    <location>
        <position position="365"/>
    </location>
</feature>
<dbReference type="EMBL" id="GL996500">
    <property type="protein sequence ID" value="EGW34478.1"/>
    <property type="molecule type" value="Genomic_DNA"/>
</dbReference>
<dbReference type="GO" id="GO:0004827">
    <property type="term" value="F:proline-tRNA ligase activity"/>
    <property type="evidence" value="ECO:0007669"/>
    <property type="project" value="TreeGrafter"/>
</dbReference>
<dbReference type="eggNOG" id="KOG2324">
    <property type="taxonomic scope" value="Eukaryota"/>
</dbReference>
<dbReference type="PANTHER" id="PTHR42753">
    <property type="entry name" value="MITOCHONDRIAL RIBOSOME PROTEIN L39/PROLYL-TRNA LIGASE FAMILY MEMBER"/>
    <property type="match status" value="1"/>
</dbReference>
<dbReference type="SUPFAM" id="SSF55681">
    <property type="entry name" value="Class II aaRS and biotin synthetases"/>
    <property type="match status" value="1"/>
</dbReference>
<dbReference type="InterPro" id="IPR006195">
    <property type="entry name" value="aa-tRNA-synth_II"/>
</dbReference>
<evidence type="ECO:0000256" key="2">
    <source>
        <dbReference type="ARBA" id="ARBA00022741"/>
    </source>
</evidence>
<organism evidence="7">
    <name type="scientific">Spathaspora passalidarum (strain NRRL Y-27907 / 11-Y1)</name>
    <dbReference type="NCBI Taxonomy" id="619300"/>
    <lineage>
        <taxon>Eukaryota</taxon>
        <taxon>Fungi</taxon>
        <taxon>Dikarya</taxon>
        <taxon>Ascomycota</taxon>
        <taxon>Saccharomycotina</taxon>
        <taxon>Pichiomycetes</taxon>
        <taxon>Debaryomycetaceae</taxon>
        <taxon>Spathaspora</taxon>
    </lineage>
</organism>
<feature type="domain" description="Aminoacyl-transfer RNA synthetases class-II family profile" evidence="5">
    <location>
        <begin position="1"/>
        <end position="300"/>
    </location>
</feature>
<dbReference type="AlphaFoldDB" id="G3AIR2"/>
<keyword evidence="2" id="KW-0547">Nucleotide-binding</keyword>
<dbReference type="PROSITE" id="PS50862">
    <property type="entry name" value="AA_TRNA_LIGASE_II"/>
    <property type="match status" value="1"/>
</dbReference>
<dbReference type="PANTHER" id="PTHR42753:SF2">
    <property type="entry name" value="PROLINE--TRNA LIGASE"/>
    <property type="match status" value="1"/>
</dbReference>
<accession>G3AIR2</accession>
<dbReference type="RefSeq" id="XP_007374062.1">
    <property type="nucleotide sequence ID" value="XM_007374000.1"/>
</dbReference>
<evidence type="ECO:0000313" key="6">
    <source>
        <dbReference type="EMBL" id="EGW34478.1"/>
    </source>
</evidence>
<gene>
    <name evidence="6" type="ORF">SPAPADRAFT_59906</name>
</gene>
<dbReference type="HOGENOM" id="CLU_016739_2_2_1"/>
<dbReference type="STRING" id="619300.G3AIR2"/>
<dbReference type="InterPro" id="IPR036621">
    <property type="entry name" value="Anticodon-bd_dom_sf"/>
</dbReference>
<dbReference type="Gene3D" id="3.40.50.800">
    <property type="entry name" value="Anticodon-binding domain"/>
    <property type="match status" value="1"/>
</dbReference>
<dbReference type="GO" id="GO:0005739">
    <property type="term" value="C:mitochondrion"/>
    <property type="evidence" value="ECO:0007669"/>
    <property type="project" value="TreeGrafter"/>
</dbReference>
<evidence type="ECO:0000256" key="1">
    <source>
        <dbReference type="ARBA" id="ARBA00022598"/>
    </source>
</evidence>
<dbReference type="OrthoDB" id="10267474at2759"/>
<dbReference type="InterPro" id="IPR045864">
    <property type="entry name" value="aa-tRNA-synth_II/BPL/LPL"/>
</dbReference>
<dbReference type="Pfam" id="PF00587">
    <property type="entry name" value="tRNA-synt_2b"/>
    <property type="match status" value="1"/>
</dbReference>
<dbReference type="OMA" id="NCETISH"/>
<keyword evidence="3" id="KW-0067">ATP-binding</keyword>
<evidence type="ECO:0000259" key="5">
    <source>
        <dbReference type="PROSITE" id="PS50862"/>
    </source>
</evidence>
<keyword evidence="4" id="KW-0030">Aminoacyl-tRNA synthetase</keyword>
<proteinExistence type="predicted"/>
<keyword evidence="7" id="KW-1185">Reference proteome</keyword>
<dbReference type="InterPro" id="IPR050062">
    <property type="entry name" value="Pro-tRNA_synthetase"/>
</dbReference>
<dbReference type="InterPro" id="IPR002314">
    <property type="entry name" value="aa-tRNA-synt_IIb"/>
</dbReference>
<evidence type="ECO:0000256" key="4">
    <source>
        <dbReference type="ARBA" id="ARBA00023146"/>
    </source>
</evidence>
<sequence>MYQITPKFRNEKRPRGGLLRGKEFIMKDAYSFDYSEEQAMVTYDNVVGAYTKIFQDLRVDYVKAAADSGEIGGSLSHEWHCFHETGEDTVFSCDSCKHVSNSEKTLSYPQEVTSVDKVSVRYFMTEDKQTLVCAYYPTKRTLEPKFVKQEIPEIDLKFTNQEEILAEFSNPDTLISKSIIRLMDSRLDSRSNFPDFPVPFVSRSLISMITDIPIVLAEDGEVCERCGDGTLSATRAIELGHTFYLGDKYSKPLGFKIDTPNNEGKLTRNDVMMGCYGIGVSRIIATIAEVYRDSIGLKWPSSIAPWQVTVVEAPGIDSDSSEVTEFYQMLNDSEIDYRRDGRASVSMGKKLKESNMVGIPLSIIV</sequence>
<dbReference type="GeneID" id="18873128"/>
<dbReference type="FunCoup" id="G3AIR2">
    <property type="interactions" value="434"/>
</dbReference>
<protein>
    <recommendedName>
        <fullName evidence="5">Aminoacyl-transfer RNA synthetases class-II family profile domain-containing protein</fullName>
    </recommendedName>
</protein>
<reference evidence="6 7" key="1">
    <citation type="journal article" date="2011" name="Proc. Natl. Acad. Sci. U.S.A.">
        <title>Comparative genomics of xylose-fermenting fungi for enhanced biofuel production.</title>
        <authorList>
            <person name="Wohlbach D.J."/>
            <person name="Kuo A."/>
            <person name="Sato T.K."/>
            <person name="Potts K.M."/>
            <person name="Salamov A.A."/>
            <person name="LaButti K.M."/>
            <person name="Sun H."/>
            <person name="Clum A."/>
            <person name="Pangilinan J.L."/>
            <person name="Lindquist E.A."/>
            <person name="Lucas S."/>
            <person name="Lapidus A."/>
            <person name="Jin M."/>
            <person name="Gunawan C."/>
            <person name="Balan V."/>
            <person name="Dale B.E."/>
            <person name="Jeffries T.W."/>
            <person name="Zinkel R."/>
            <person name="Barry K.W."/>
            <person name="Grigoriev I.V."/>
            <person name="Gasch A.P."/>
        </authorList>
    </citation>
    <scope>NUCLEOTIDE SEQUENCE [LARGE SCALE GENOMIC DNA]</scope>
    <source>
        <strain evidence="7">NRRL Y-27907 / 11-Y1</strain>
    </source>
</reference>
<dbReference type="Gene3D" id="3.30.930.10">
    <property type="entry name" value="Bira Bifunctional Protein, Domain 2"/>
    <property type="match status" value="2"/>
</dbReference>
<dbReference type="KEGG" id="spaa:SPAPADRAFT_59906"/>
<dbReference type="GO" id="GO:0005524">
    <property type="term" value="F:ATP binding"/>
    <property type="evidence" value="ECO:0007669"/>
    <property type="project" value="UniProtKB-KW"/>
</dbReference>
<evidence type="ECO:0000256" key="3">
    <source>
        <dbReference type="ARBA" id="ARBA00022840"/>
    </source>
</evidence>
<dbReference type="GO" id="GO:0006433">
    <property type="term" value="P:prolyl-tRNA aminoacylation"/>
    <property type="evidence" value="ECO:0007669"/>
    <property type="project" value="TreeGrafter"/>
</dbReference>
<keyword evidence="1" id="KW-0436">Ligase</keyword>
<evidence type="ECO:0000313" key="7">
    <source>
        <dbReference type="Proteomes" id="UP000000709"/>
    </source>
</evidence>
<dbReference type="SUPFAM" id="SSF52954">
    <property type="entry name" value="Class II aaRS ABD-related"/>
    <property type="match status" value="1"/>
</dbReference>